<sequence>MKYKLNKSKILKADDIWNAVVDLMGEYKFPTENQVANKVYIVFDYYSELESGGHEKLFDWSSWYIDEIGVNNYFRELTSILEDINAHDYSLIEQEYGEKLWNLYKALENDEIAEEDFCNVLEQADNEYLKLGSKLGDLLEVYFMKIFTEVFELVED</sequence>
<proteinExistence type="predicted"/>
<dbReference type="Pfam" id="PF14300">
    <property type="entry name" value="DMP19"/>
    <property type="match status" value="1"/>
</dbReference>
<dbReference type="KEGG" id="bmeg:BG04_5307"/>
<dbReference type="Proteomes" id="UP000031829">
    <property type="component" value="Chromosome"/>
</dbReference>
<gene>
    <name evidence="2" type="ORF">BG04_5307</name>
</gene>
<protein>
    <recommendedName>
        <fullName evidence="1">DNA mimic protein DMP19 C-terminal domain-containing protein</fullName>
    </recommendedName>
</protein>
<dbReference type="GeneID" id="93643255"/>
<dbReference type="HOGENOM" id="CLU_1683122_0_0_9"/>
<evidence type="ECO:0000313" key="3">
    <source>
        <dbReference type="Proteomes" id="UP000031829"/>
    </source>
</evidence>
<dbReference type="InterPro" id="IPR025402">
    <property type="entry name" value="DMP19_C"/>
</dbReference>
<organism evidence="2 3">
    <name type="scientific">Priestia megaterium (strain ATCC 14581 / DSM 32 / CCUG 1817 / JCM 2506 / NBRC 15308 / NCIMB 9376 / NCTC 10342 / NRRL B-14308 / VKM B-512 / Ford 19)</name>
    <name type="common">Bacillus megaterium</name>
    <dbReference type="NCBI Taxonomy" id="1348623"/>
    <lineage>
        <taxon>Bacteria</taxon>
        <taxon>Bacillati</taxon>
        <taxon>Bacillota</taxon>
        <taxon>Bacilli</taxon>
        <taxon>Bacillales</taxon>
        <taxon>Bacillaceae</taxon>
        <taxon>Priestia</taxon>
    </lineage>
</organism>
<dbReference type="AlphaFoldDB" id="A0A0B6AD94"/>
<name>A0A0B6AD94_PRIM2</name>
<evidence type="ECO:0000313" key="2">
    <source>
        <dbReference type="EMBL" id="AJI21496.1"/>
    </source>
</evidence>
<feature type="domain" description="DNA mimic protein DMP19 C-terminal" evidence="1">
    <location>
        <begin position="34"/>
        <end position="143"/>
    </location>
</feature>
<reference evidence="2 3" key="1">
    <citation type="journal article" date="2015" name="Genome Announc.">
        <title>Complete genome sequences for 35 biothreat assay-relevant bacillus species.</title>
        <authorList>
            <person name="Johnson S.L."/>
            <person name="Daligault H.E."/>
            <person name="Davenport K.W."/>
            <person name="Jaissle J."/>
            <person name="Frey K.G."/>
            <person name="Ladner J.T."/>
            <person name="Broomall S.M."/>
            <person name="Bishop-Lilly K.A."/>
            <person name="Bruce D.C."/>
            <person name="Gibbons H.S."/>
            <person name="Coyne S.R."/>
            <person name="Lo C.C."/>
            <person name="Meincke L."/>
            <person name="Munk A.C."/>
            <person name="Koroleva G.I."/>
            <person name="Rosenzweig C.N."/>
            <person name="Palacios G.F."/>
            <person name="Redden C.L."/>
            <person name="Minogue T.D."/>
            <person name="Chain P.S."/>
        </authorList>
    </citation>
    <scope>NUCLEOTIDE SEQUENCE [LARGE SCALE GENOMIC DNA]</scope>
    <source>
        <strain evidence="3">ATCC 14581 / DSM 32 / JCM 2506 / NBRC 15308 / NCIMB 9376 / NCTC 10342 / NRRL B-14308 / VKM B-512</strain>
    </source>
</reference>
<dbReference type="RefSeq" id="WP_034651170.1">
    <property type="nucleotide sequence ID" value="NZ_BCVB01000011.1"/>
</dbReference>
<dbReference type="EMBL" id="CP009920">
    <property type="protein sequence ID" value="AJI21496.1"/>
    <property type="molecule type" value="Genomic_DNA"/>
</dbReference>
<evidence type="ECO:0000259" key="1">
    <source>
        <dbReference type="Pfam" id="PF14300"/>
    </source>
</evidence>
<accession>A0A0B6AD94</accession>